<feature type="chain" id="PRO_5014383465" evidence="12">
    <location>
        <begin position="27"/>
        <end position="1060"/>
    </location>
</feature>
<dbReference type="SUPFAM" id="SSF56935">
    <property type="entry name" value="Porins"/>
    <property type="match status" value="1"/>
</dbReference>
<dbReference type="InterPro" id="IPR037066">
    <property type="entry name" value="Plug_dom_sf"/>
</dbReference>
<dbReference type="PANTHER" id="PTHR40980">
    <property type="entry name" value="PLUG DOMAIN-CONTAINING PROTEIN"/>
    <property type="match status" value="1"/>
</dbReference>
<dbReference type="Gene3D" id="2.170.130.10">
    <property type="entry name" value="TonB-dependent receptor, plug domain"/>
    <property type="match status" value="1"/>
</dbReference>
<dbReference type="Proteomes" id="UP000236327">
    <property type="component" value="Unassembled WGS sequence"/>
</dbReference>
<evidence type="ECO:0000313" key="15">
    <source>
        <dbReference type="Proteomes" id="UP000236327"/>
    </source>
</evidence>
<keyword evidence="8 10" id="KW-0472">Membrane</keyword>
<keyword evidence="7 11" id="KW-0798">TonB box</keyword>
<dbReference type="GO" id="GO:0006826">
    <property type="term" value="P:iron ion transport"/>
    <property type="evidence" value="ECO:0007669"/>
    <property type="project" value="UniProtKB-KW"/>
</dbReference>
<evidence type="ECO:0000256" key="7">
    <source>
        <dbReference type="ARBA" id="ARBA00023077"/>
    </source>
</evidence>
<evidence type="ECO:0000256" key="5">
    <source>
        <dbReference type="ARBA" id="ARBA00022692"/>
    </source>
</evidence>
<dbReference type="Pfam" id="PF07715">
    <property type="entry name" value="Plug"/>
    <property type="match status" value="1"/>
</dbReference>
<evidence type="ECO:0000256" key="8">
    <source>
        <dbReference type="ARBA" id="ARBA00023136"/>
    </source>
</evidence>
<feature type="domain" description="Secretin/TonB short N-terminal" evidence="13">
    <location>
        <begin position="54"/>
        <end position="105"/>
    </location>
</feature>
<comment type="similarity">
    <text evidence="10 11">Belongs to the TonB-dependent receptor family.</text>
</comment>
<evidence type="ECO:0000256" key="12">
    <source>
        <dbReference type="SAM" id="SignalP"/>
    </source>
</evidence>
<evidence type="ECO:0000256" key="3">
    <source>
        <dbReference type="ARBA" id="ARBA00022452"/>
    </source>
</evidence>
<dbReference type="EMBL" id="LYMM01000051">
    <property type="protein sequence ID" value="PNU03432.1"/>
    <property type="molecule type" value="Genomic_DNA"/>
</dbReference>
<name>A0A2K2FXD7_9SPHN</name>
<keyword evidence="6" id="KW-0408">Iron</keyword>
<protein>
    <submittedName>
        <fullName evidence="14">TonB-dependent receptor</fullName>
    </submittedName>
</protein>
<gene>
    <name evidence="14" type="ORF">A8V01_06910</name>
</gene>
<evidence type="ECO:0000259" key="13">
    <source>
        <dbReference type="SMART" id="SM00965"/>
    </source>
</evidence>
<keyword evidence="14" id="KW-0675">Receptor</keyword>
<evidence type="ECO:0000256" key="2">
    <source>
        <dbReference type="ARBA" id="ARBA00022448"/>
    </source>
</evidence>
<dbReference type="PROSITE" id="PS52016">
    <property type="entry name" value="TONB_DEPENDENT_REC_3"/>
    <property type="match status" value="1"/>
</dbReference>
<keyword evidence="4" id="KW-0406">Ion transport</keyword>
<dbReference type="PANTHER" id="PTHR40980:SF3">
    <property type="entry name" value="TONB-DEPENDENT RECEPTOR-LIKE BETA-BARREL DOMAIN-CONTAINING PROTEIN"/>
    <property type="match status" value="1"/>
</dbReference>
<proteinExistence type="inferred from homology"/>
<reference evidence="14 15" key="1">
    <citation type="submission" date="2016-05" db="EMBL/GenBank/DDBJ databases">
        <title>Complete genome sequence of Novosphingobium guangzhouense SA925(T).</title>
        <authorList>
            <person name="Sha S."/>
        </authorList>
    </citation>
    <scope>NUCLEOTIDE SEQUENCE [LARGE SCALE GENOMIC DNA]</scope>
    <source>
        <strain evidence="14 15">SA925</strain>
    </source>
</reference>
<dbReference type="InterPro" id="IPR036942">
    <property type="entry name" value="Beta-barrel_TonB_sf"/>
</dbReference>
<dbReference type="CDD" id="cd01347">
    <property type="entry name" value="ligand_gated_channel"/>
    <property type="match status" value="1"/>
</dbReference>
<dbReference type="RefSeq" id="WP_245892724.1">
    <property type="nucleotide sequence ID" value="NZ_LYMM01000051.1"/>
</dbReference>
<evidence type="ECO:0000256" key="1">
    <source>
        <dbReference type="ARBA" id="ARBA00004571"/>
    </source>
</evidence>
<dbReference type="InterPro" id="IPR039426">
    <property type="entry name" value="TonB-dep_rcpt-like"/>
</dbReference>
<dbReference type="Gene3D" id="3.55.50.30">
    <property type="match status" value="1"/>
</dbReference>
<evidence type="ECO:0000256" key="9">
    <source>
        <dbReference type="ARBA" id="ARBA00023237"/>
    </source>
</evidence>
<evidence type="ECO:0000256" key="6">
    <source>
        <dbReference type="ARBA" id="ARBA00023004"/>
    </source>
</evidence>
<dbReference type="Pfam" id="PF00593">
    <property type="entry name" value="TonB_dep_Rec_b-barrel"/>
    <property type="match status" value="1"/>
</dbReference>
<keyword evidence="3 10" id="KW-1134">Transmembrane beta strand</keyword>
<comment type="subcellular location">
    <subcellularLocation>
        <location evidence="1 10">Cell outer membrane</location>
        <topology evidence="1 10">Multi-pass membrane protein</topology>
    </subcellularLocation>
</comment>
<feature type="signal peptide" evidence="12">
    <location>
        <begin position="1"/>
        <end position="26"/>
    </location>
</feature>
<sequence>MSVRTVNSLVAALVASTALVAAPAQAAAQAAVYFDVPAQSLGQALIAFSKQAKVKIVYPAAEIRKLTAPSVRGTMSRQEALGRLIAGSGLRVVGDDGQVVALAQDSVGNAPVAANEPPADPDIVVTGYRESLKESVKQKREANAFVDVITAEDIGKFPDKNVADALQRMPGVVITRDGGEGSRVSIRGLQPGLTQTLLNGNFLAGADSGDPQRSFNYVMLPANFIASTEVYKSAEARLEEGGVGGTIILNTRRPFDVPSGSGFISAEGTYSDNSEKFEPQIGAQYSWKNEDETIGLLIGGVYQKRTNREMRSTAGTWRWWSDRGADGQVLERATDVNGNPIANDAAVSYWTGGGQSTIGGDHYTGYWAPQSVRAEIFDQDRERFGIQATAQFRPTDTLTLTANYFRFEYSSNYVMNQLTIPEWGYGKFFSDAVFDQSGTVMKSASFSVDGAPCLDATPMCTMETPRLTGYYSKEKQHSQTFEGEAHYKLDRFDAVLKVGKTASKGGPSMRFQVAAKPRITVTGQEQNGNFLSAWDLSSKGVAMEFSPELQQNLMNGIAQIDIGGTNSSFTNSAIDQPYVQFDTTRQFDGGFLRSIQLGGKWRKLEVHRETGRNEWYADAANKIRYQNTPEGALAQPEYFYSTPMGNINGGFSANLYPGVDFKRYLEIINERYGPSVREPEPNNVYDLSEETLGGYAQANFATGGLRGNIGVRVVKTIQRDETSDRLQYLVDYCVDGPNGPFDPNRPIGADGNCQVLPLDQREVIENVRLHERKSYTDVLPSLNVSYDLTPDLLVRGAVAKVVARPSISDLAGARSLTYRSEAYAFDRDQFGEFAGWSGSGGNSQLKAFKAWQYDLGIEWYFRPGSVIGATAFRKDVSNFIVPLVMDVTRDVAGEQVVIESYSTVANGSSAVSEGVELYAQHTLPIGLGAQVNFTYNHTSTADVTLDGQKVGTSPLVGSAKTQFNASVFYENRRLLLRASYNRRGTVVGGLSSGLNTYTAPYEQVDLNASYEIRDGLMLTASVINLTKSHEWQYLGNDTKDRLTSSIYSGRRAYVGVSYNF</sequence>
<dbReference type="InterPro" id="IPR012910">
    <property type="entry name" value="Plug_dom"/>
</dbReference>
<keyword evidence="2 10" id="KW-0813">Transport</keyword>
<evidence type="ECO:0000256" key="4">
    <source>
        <dbReference type="ARBA" id="ARBA00022496"/>
    </source>
</evidence>
<evidence type="ECO:0000313" key="14">
    <source>
        <dbReference type="EMBL" id="PNU03432.1"/>
    </source>
</evidence>
<dbReference type="InterPro" id="IPR000531">
    <property type="entry name" value="Beta-barrel_TonB"/>
</dbReference>
<evidence type="ECO:0000256" key="10">
    <source>
        <dbReference type="PROSITE-ProRule" id="PRU01360"/>
    </source>
</evidence>
<evidence type="ECO:0000256" key="11">
    <source>
        <dbReference type="RuleBase" id="RU003357"/>
    </source>
</evidence>
<dbReference type="SMART" id="SM00965">
    <property type="entry name" value="STN"/>
    <property type="match status" value="1"/>
</dbReference>
<keyword evidence="15" id="KW-1185">Reference proteome</keyword>
<dbReference type="InterPro" id="IPR010104">
    <property type="entry name" value="TonB_rcpt_bac"/>
</dbReference>
<dbReference type="NCBIfam" id="TIGR01782">
    <property type="entry name" value="TonB-Xanth-Caul"/>
    <property type="match status" value="1"/>
</dbReference>
<accession>A0A2K2FXD7</accession>
<keyword evidence="5 10" id="KW-0812">Transmembrane</keyword>
<dbReference type="GO" id="GO:0009279">
    <property type="term" value="C:cell outer membrane"/>
    <property type="evidence" value="ECO:0007669"/>
    <property type="project" value="UniProtKB-SubCell"/>
</dbReference>
<dbReference type="AlphaFoldDB" id="A0A2K2FXD7"/>
<dbReference type="Gene3D" id="2.40.170.20">
    <property type="entry name" value="TonB-dependent receptor, beta-barrel domain"/>
    <property type="match status" value="1"/>
</dbReference>
<organism evidence="14 15">
    <name type="scientific">Novosphingobium guangzhouense</name>
    <dbReference type="NCBI Taxonomy" id="1850347"/>
    <lineage>
        <taxon>Bacteria</taxon>
        <taxon>Pseudomonadati</taxon>
        <taxon>Pseudomonadota</taxon>
        <taxon>Alphaproteobacteria</taxon>
        <taxon>Sphingomonadales</taxon>
        <taxon>Sphingomonadaceae</taxon>
        <taxon>Novosphingobium</taxon>
    </lineage>
</organism>
<keyword evidence="12" id="KW-0732">Signal</keyword>
<dbReference type="InterPro" id="IPR011662">
    <property type="entry name" value="Secretin/TonB_short_N"/>
</dbReference>
<keyword evidence="9 10" id="KW-0998">Cell outer membrane</keyword>
<keyword evidence="4" id="KW-0410">Iron transport</keyword>
<comment type="caution">
    <text evidence="14">The sequence shown here is derived from an EMBL/GenBank/DDBJ whole genome shotgun (WGS) entry which is preliminary data.</text>
</comment>